<accession>A0AAD9G5Z4</accession>
<keyword evidence="1" id="KW-1133">Transmembrane helix</keyword>
<organism evidence="2 3">
    <name type="scientific">Phytophthora citrophthora</name>
    <dbReference type="NCBI Taxonomy" id="4793"/>
    <lineage>
        <taxon>Eukaryota</taxon>
        <taxon>Sar</taxon>
        <taxon>Stramenopiles</taxon>
        <taxon>Oomycota</taxon>
        <taxon>Peronosporomycetes</taxon>
        <taxon>Peronosporales</taxon>
        <taxon>Peronosporaceae</taxon>
        <taxon>Phytophthora</taxon>
    </lineage>
</organism>
<reference evidence="2" key="1">
    <citation type="submission" date="2023-08" db="EMBL/GenBank/DDBJ databases">
        <title>Reference Genome Resource for the Citrus Pathogen Phytophthora citrophthora.</title>
        <authorList>
            <person name="Moller H."/>
            <person name="Coetzee B."/>
            <person name="Rose L.J."/>
            <person name="Van Niekerk J.M."/>
        </authorList>
    </citation>
    <scope>NUCLEOTIDE SEQUENCE</scope>
    <source>
        <strain evidence="2">STE-U-9442</strain>
    </source>
</reference>
<comment type="caution">
    <text evidence="2">The sequence shown here is derived from an EMBL/GenBank/DDBJ whole genome shotgun (WGS) entry which is preliminary data.</text>
</comment>
<sequence length="479" mass="54423">MYALATTIPVVLIALIFMVYIKSYARFSTAIPFFSALPKLNEPDATQTRTKRKNLNPEERAAAVAFLLHTSTKLQAHVGTIKACAAKFGCSDDQISRLWRRAVQDIQAGRAVNYESGRRGKSGRKSRMTEEFHHDLNHAIELTPLENRTDLRTLAESLGIPKSTLHDYFRAGVFRCHTARAKPMLSDAQRADRVKFAAEFVFRDAEKRLSFNSMLDYVHLDEKWFYLKKVKQRFYLGEHEEVPHLTVKNKNYIVKVMFLAAVARPRWDADKERIWDGKIGIWPFTVYEPAERGSKNRPAGTLELKTFTVDRTVYRHALCRMVIPRIKAIWPSGKRVVLQHDNAKPHVPPDDPEVLAACTKDGWDMKVSPQPANSPDFNVLDLGFFTSLQSLQHKQKAKTIEDLVNNVDDAFKNLHYSAIDKVFLTLQSVLHASMAVDGGNRYKIPHLAKQQLENSNGLLPLSFPCGERVYANATASKFV</sequence>
<dbReference type="InterPro" id="IPR036397">
    <property type="entry name" value="RNaseH_sf"/>
</dbReference>
<dbReference type="PANTHER" id="PTHR47169">
    <property type="entry name" value="OS01G0541250 PROTEIN"/>
    <property type="match status" value="1"/>
</dbReference>
<keyword evidence="1" id="KW-0812">Transmembrane</keyword>
<gene>
    <name evidence="2" type="ORF">P3T76_012059</name>
</gene>
<evidence type="ECO:0008006" key="4">
    <source>
        <dbReference type="Google" id="ProtNLM"/>
    </source>
</evidence>
<dbReference type="Proteomes" id="UP001259832">
    <property type="component" value="Unassembled WGS sequence"/>
</dbReference>
<keyword evidence="3" id="KW-1185">Reference proteome</keyword>
<evidence type="ECO:0000313" key="3">
    <source>
        <dbReference type="Proteomes" id="UP001259832"/>
    </source>
</evidence>
<dbReference type="GO" id="GO:0003676">
    <property type="term" value="F:nucleic acid binding"/>
    <property type="evidence" value="ECO:0007669"/>
    <property type="project" value="InterPro"/>
</dbReference>
<evidence type="ECO:0000256" key="1">
    <source>
        <dbReference type="SAM" id="Phobius"/>
    </source>
</evidence>
<dbReference type="EMBL" id="JASMQC010000029">
    <property type="protein sequence ID" value="KAK1932475.1"/>
    <property type="molecule type" value="Genomic_DNA"/>
</dbReference>
<dbReference type="Gene3D" id="3.30.420.10">
    <property type="entry name" value="Ribonuclease H-like superfamily/Ribonuclease H"/>
    <property type="match status" value="1"/>
</dbReference>
<proteinExistence type="predicted"/>
<name>A0AAD9G5Z4_9STRA</name>
<dbReference type="AlphaFoldDB" id="A0AAD9G5Z4"/>
<dbReference type="PANTHER" id="PTHR47169:SF2">
    <property type="entry name" value="OS01G0541250 PROTEIN"/>
    <property type="match status" value="1"/>
</dbReference>
<keyword evidence="1" id="KW-0472">Membrane</keyword>
<protein>
    <recommendedName>
        <fullName evidence="4">Transposase</fullName>
    </recommendedName>
</protein>
<feature type="transmembrane region" description="Helical" evidence="1">
    <location>
        <begin position="6"/>
        <end position="25"/>
    </location>
</feature>
<evidence type="ECO:0000313" key="2">
    <source>
        <dbReference type="EMBL" id="KAK1932475.1"/>
    </source>
</evidence>